<evidence type="ECO:0000313" key="2">
    <source>
        <dbReference type="EMBL" id="TKA40978.1"/>
    </source>
</evidence>
<gene>
    <name evidence="2" type="ORF">B0A54_07891</name>
</gene>
<comment type="caution">
    <text evidence="2">The sequence shown here is derived from an EMBL/GenBank/DDBJ whole genome shotgun (WGS) entry which is preliminary data.</text>
</comment>
<reference evidence="2 3" key="1">
    <citation type="submission" date="2017-03" db="EMBL/GenBank/DDBJ databases">
        <title>Genomes of endolithic fungi from Antarctica.</title>
        <authorList>
            <person name="Coleine C."/>
            <person name="Masonjones S."/>
            <person name="Stajich J.E."/>
        </authorList>
    </citation>
    <scope>NUCLEOTIDE SEQUENCE [LARGE SCALE GENOMIC DNA]</scope>
    <source>
        <strain evidence="2 3">CCFEE 5311</strain>
    </source>
</reference>
<sequence>MWRPPASGHVTARYGDLQSHPFATAPTARRTLGAIHGNAVPVTPERAARTADAVGSGRSVSVPQRQQKTEPVPFAVRNETSTTAPASTIRTVESFAQRPAGLASRPVKRSADSETVGGRPGRSRYFGATRSARENVSPWPSVLPARFLISPSGQDIVDTHEPITLRRLPDAPRLSMHGAENTDPAITPVTVTSYGHLCPHKLASHLAQAHNQPVTTLPTLPQLDGHGGAGHNSADHSPSLHLTNHTYSNSTIQPHSLVSATQQRGAPNAVDDARLHGLIRAKGTWRTRMGRTRCWRCSLHDSKLKGWARLRRMAEWTCFCRFRAYEEDGEDEGERRWGGEEVGGGHEMGGGLGEGRR</sequence>
<evidence type="ECO:0000256" key="1">
    <source>
        <dbReference type="SAM" id="MobiDB-lite"/>
    </source>
</evidence>
<dbReference type="Proteomes" id="UP000310066">
    <property type="component" value="Unassembled WGS sequence"/>
</dbReference>
<feature type="region of interest" description="Disordered" evidence="1">
    <location>
        <begin position="49"/>
        <end position="69"/>
    </location>
</feature>
<accession>A0A4U0UXQ2</accession>
<dbReference type="AlphaFoldDB" id="A0A4U0UXQ2"/>
<feature type="region of interest" description="Disordered" evidence="1">
    <location>
        <begin position="331"/>
        <end position="357"/>
    </location>
</feature>
<dbReference type="EMBL" id="NAJP01000030">
    <property type="protein sequence ID" value="TKA40978.1"/>
    <property type="molecule type" value="Genomic_DNA"/>
</dbReference>
<feature type="region of interest" description="Disordered" evidence="1">
    <location>
        <begin position="98"/>
        <end position="125"/>
    </location>
</feature>
<proteinExistence type="predicted"/>
<protein>
    <submittedName>
        <fullName evidence="2">Uncharacterized protein</fullName>
    </submittedName>
</protein>
<evidence type="ECO:0000313" key="3">
    <source>
        <dbReference type="Proteomes" id="UP000310066"/>
    </source>
</evidence>
<dbReference type="OrthoDB" id="3907970at2759"/>
<name>A0A4U0UXQ2_9PEZI</name>
<feature type="compositionally biased region" description="Gly residues" evidence="1">
    <location>
        <begin position="340"/>
        <end position="357"/>
    </location>
</feature>
<feature type="region of interest" description="Disordered" evidence="1">
    <location>
        <begin position="216"/>
        <end position="247"/>
    </location>
</feature>
<organism evidence="2 3">
    <name type="scientific">Friedmanniomyces endolithicus</name>
    <dbReference type="NCBI Taxonomy" id="329885"/>
    <lineage>
        <taxon>Eukaryota</taxon>
        <taxon>Fungi</taxon>
        <taxon>Dikarya</taxon>
        <taxon>Ascomycota</taxon>
        <taxon>Pezizomycotina</taxon>
        <taxon>Dothideomycetes</taxon>
        <taxon>Dothideomycetidae</taxon>
        <taxon>Mycosphaerellales</taxon>
        <taxon>Teratosphaeriaceae</taxon>
        <taxon>Friedmanniomyces</taxon>
    </lineage>
</organism>